<accession>A0A4Q5MY00</accession>
<organism evidence="4 5">
    <name type="scientific">Pengzhenrongella frigida</name>
    <dbReference type="NCBI Taxonomy" id="1259133"/>
    <lineage>
        <taxon>Bacteria</taxon>
        <taxon>Bacillati</taxon>
        <taxon>Actinomycetota</taxon>
        <taxon>Actinomycetes</taxon>
        <taxon>Micrococcales</taxon>
        <taxon>Pengzhenrongella</taxon>
    </lineage>
</organism>
<proteinExistence type="predicted"/>
<feature type="domain" description="DUF4190" evidence="3">
    <location>
        <begin position="103"/>
        <end position="157"/>
    </location>
</feature>
<evidence type="ECO:0000313" key="5">
    <source>
        <dbReference type="Proteomes" id="UP000293764"/>
    </source>
</evidence>
<feature type="compositionally biased region" description="Low complexity" evidence="1">
    <location>
        <begin position="36"/>
        <end position="83"/>
    </location>
</feature>
<feature type="region of interest" description="Disordered" evidence="1">
    <location>
        <begin position="179"/>
        <end position="202"/>
    </location>
</feature>
<dbReference type="OrthoDB" id="4374883at2"/>
<evidence type="ECO:0000259" key="3">
    <source>
        <dbReference type="Pfam" id="PF13828"/>
    </source>
</evidence>
<dbReference type="SUPFAM" id="SSF81995">
    <property type="entry name" value="beta-sandwich domain of Sec23/24"/>
    <property type="match status" value="1"/>
</dbReference>
<keyword evidence="2" id="KW-0812">Transmembrane</keyword>
<sequence length="330" mass="34173">MGAVPEVVDGESARTSDRDAVSNDQQGPDAGAESEPGYAEQAGYAQQPGYAQEQGYAQPQHTAQPQGYPQPQGYAQQPTYAQPTGYAQPGAYGQRPTSTDGFSITALVTGILGFGVIPIVFGILGLKRTRANGTSGRGLAIAGIVLGALVTLFWGLFIALVLIAGVGTATFDLGDTQSELSVGEPSAEPTAASEETSDETGVETGLTPLLDVAPLEVAGFATDGFVPQDALVAAGALESYTASYTDGTSVVEVFLTDWTTEAEGEAWATTQDAAFTPDQLVDQGDGGDEVAYRIYEVGDVTTIVATNYTAALTLRGPHDAVIAIYLDYPL</sequence>
<gene>
    <name evidence="4" type="ORF">EUA98_12360</name>
</gene>
<feature type="transmembrane region" description="Helical" evidence="2">
    <location>
        <begin position="138"/>
        <end position="163"/>
    </location>
</feature>
<protein>
    <submittedName>
        <fullName evidence="4">DUF4190 domain-containing protein</fullName>
    </submittedName>
</protein>
<feature type="compositionally biased region" description="Basic and acidic residues" evidence="1">
    <location>
        <begin position="11"/>
        <end position="21"/>
    </location>
</feature>
<feature type="compositionally biased region" description="Low complexity" evidence="1">
    <location>
        <begin position="184"/>
        <end position="194"/>
    </location>
</feature>
<comment type="caution">
    <text evidence="4">The sequence shown here is derived from an EMBL/GenBank/DDBJ whole genome shotgun (WGS) entry which is preliminary data.</text>
</comment>
<feature type="transmembrane region" description="Helical" evidence="2">
    <location>
        <begin position="102"/>
        <end position="126"/>
    </location>
</feature>
<dbReference type="AlphaFoldDB" id="A0A4Q5MY00"/>
<evidence type="ECO:0000313" key="4">
    <source>
        <dbReference type="EMBL" id="RYV50642.1"/>
    </source>
</evidence>
<evidence type="ECO:0000256" key="2">
    <source>
        <dbReference type="SAM" id="Phobius"/>
    </source>
</evidence>
<reference evidence="4 5" key="1">
    <citation type="submission" date="2019-01" db="EMBL/GenBank/DDBJ databases">
        <title>Novel species of Cellulomonas.</title>
        <authorList>
            <person name="Liu Q."/>
            <person name="Xin Y.-H."/>
        </authorList>
    </citation>
    <scope>NUCLEOTIDE SEQUENCE [LARGE SCALE GENOMIC DNA]</scope>
    <source>
        <strain evidence="4 5">HLT2-17</strain>
    </source>
</reference>
<dbReference type="Pfam" id="PF13828">
    <property type="entry name" value="DUF4190"/>
    <property type="match status" value="1"/>
</dbReference>
<keyword evidence="5" id="KW-1185">Reference proteome</keyword>
<dbReference type="EMBL" id="SDWW01000029">
    <property type="protein sequence ID" value="RYV50642.1"/>
    <property type="molecule type" value="Genomic_DNA"/>
</dbReference>
<keyword evidence="2" id="KW-1133">Transmembrane helix</keyword>
<evidence type="ECO:0000256" key="1">
    <source>
        <dbReference type="SAM" id="MobiDB-lite"/>
    </source>
</evidence>
<feature type="region of interest" description="Disordered" evidence="1">
    <location>
        <begin position="1"/>
        <end position="95"/>
    </location>
</feature>
<dbReference type="InterPro" id="IPR025241">
    <property type="entry name" value="DUF4190"/>
</dbReference>
<keyword evidence="2" id="KW-0472">Membrane</keyword>
<dbReference type="Proteomes" id="UP000293764">
    <property type="component" value="Unassembled WGS sequence"/>
</dbReference>
<name>A0A4Q5MY00_9MICO</name>